<evidence type="ECO:0000313" key="3">
    <source>
        <dbReference type="Proteomes" id="UP000008281"/>
    </source>
</evidence>
<dbReference type="InParanoid" id="E3ND55"/>
<evidence type="ECO:0000313" key="2">
    <source>
        <dbReference type="EMBL" id="EFO93483.1"/>
    </source>
</evidence>
<dbReference type="Proteomes" id="UP000008281">
    <property type="component" value="Unassembled WGS sequence"/>
</dbReference>
<organism evidence="3">
    <name type="scientific">Caenorhabditis remanei</name>
    <name type="common">Caenorhabditis vulgaris</name>
    <dbReference type="NCBI Taxonomy" id="31234"/>
    <lineage>
        <taxon>Eukaryota</taxon>
        <taxon>Metazoa</taxon>
        <taxon>Ecdysozoa</taxon>
        <taxon>Nematoda</taxon>
        <taxon>Chromadorea</taxon>
        <taxon>Rhabditida</taxon>
        <taxon>Rhabditina</taxon>
        <taxon>Rhabditomorpha</taxon>
        <taxon>Rhabditoidea</taxon>
        <taxon>Rhabditidae</taxon>
        <taxon>Peloderinae</taxon>
        <taxon>Caenorhabditis</taxon>
    </lineage>
</organism>
<feature type="transmembrane region" description="Helical" evidence="1">
    <location>
        <begin position="58"/>
        <end position="76"/>
    </location>
</feature>
<reference evidence="2" key="1">
    <citation type="submission" date="2007-07" db="EMBL/GenBank/DDBJ databases">
        <title>PCAP assembly of the Caenorhabditis remanei genome.</title>
        <authorList>
            <consortium name="The Caenorhabditis remanei Sequencing Consortium"/>
            <person name="Wilson R.K."/>
        </authorList>
    </citation>
    <scope>NUCLEOTIDE SEQUENCE [LARGE SCALE GENOMIC DNA]</scope>
    <source>
        <strain evidence="2">PB4641</strain>
    </source>
</reference>
<gene>
    <name evidence="2" type="ORF">CRE_29180</name>
</gene>
<sequence>MVSSSTIYTSAKSPKPELVFKSEGGEEMMPENIEMFEEKDFTPCDASKWSPRYCSLKLFYFFAALFFLTVTLGLLYQKRAERLEFFANLQEFRDFNQKFQKIHKNSVEIKERFKNFPGEFEKVGEFKTEQSGYRFFY</sequence>
<keyword evidence="3" id="KW-1185">Reference proteome</keyword>
<keyword evidence="1" id="KW-1133">Transmembrane helix</keyword>
<protein>
    <submittedName>
        <fullName evidence="2">Uncharacterized protein</fullName>
    </submittedName>
</protein>
<proteinExistence type="predicted"/>
<dbReference type="AlphaFoldDB" id="E3ND55"/>
<dbReference type="STRING" id="31234.E3ND55"/>
<keyword evidence="1" id="KW-0472">Membrane</keyword>
<dbReference type="HOGENOM" id="CLU_1867006_0_0_1"/>
<name>E3ND55_CAERE</name>
<accession>E3ND55</accession>
<evidence type="ECO:0000256" key="1">
    <source>
        <dbReference type="SAM" id="Phobius"/>
    </source>
</evidence>
<keyword evidence="1" id="KW-0812">Transmembrane</keyword>
<dbReference type="EMBL" id="DS268606">
    <property type="protein sequence ID" value="EFO93483.1"/>
    <property type="molecule type" value="Genomic_DNA"/>
</dbReference>